<gene>
    <name evidence="2" type="ORF">HKK74_15125</name>
</gene>
<comment type="caution">
    <text evidence="2">The sequence shown here is derived from an EMBL/GenBank/DDBJ whole genome shotgun (WGS) entry which is preliminary data.</text>
</comment>
<feature type="domain" description="Knr4/Smi1-like" evidence="1">
    <location>
        <begin position="22"/>
        <end position="157"/>
    </location>
</feature>
<protein>
    <submittedName>
        <fullName evidence="2">SMI1/KNR4 family protein</fullName>
    </submittedName>
</protein>
<keyword evidence="3" id="KW-1185">Reference proteome</keyword>
<evidence type="ECO:0000313" key="3">
    <source>
        <dbReference type="Proteomes" id="UP000805614"/>
    </source>
</evidence>
<reference evidence="2 3" key="1">
    <citation type="submission" date="2020-06" db="EMBL/GenBank/DDBJ databases">
        <title>Actinomadura xiongansis sp. nov., isolated from soil of Baiyangdian.</title>
        <authorList>
            <person name="Zhang X."/>
        </authorList>
    </citation>
    <scope>NUCLEOTIDE SEQUENCE [LARGE SCALE GENOMIC DNA]</scope>
    <source>
        <strain evidence="2 3">HBUM206468</strain>
    </source>
</reference>
<dbReference type="InterPro" id="IPR018958">
    <property type="entry name" value="Knr4/Smi1-like_dom"/>
</dbReference>
<evidence type="ECO:0000313" key="2">
    <source>
        <dbReference type="EMBL" id="MBC6466823.1"/>
    </source>
</evidence>
<dbReference type="SMART" id="SM00860">
    <property type="entry name" value="SMI1_KNR4"/>
    <property type="match status" value="1"/>
</dbReference>
<dbReference type="Proteomes" id="UP000805614">
    <property type="component" value="Unassembled WGS sequence"/>
</dbReference>
<dbReference type="InterPro" id="IPR037883">
    <property type="entry name" value="Knr4/Smi1-like_sf"/>
</dbReference>
<sequence length="164" mass="17890">MPRFDDVKATFWDDESRGALAPVTDESVREAEAVLGVTLPSPLLDLLRAQNGGGVADEWCAFPTGRRTSWSDDEVPFDHLLGIGHGEGVLSLLDTPYLVEEWGLPSPVVLLSGDGHYWIGLDYRRGGPRHEPSVTWFDADLQTEVALAADFRSFVEGLAPASPE</sequence>
<name>A0ABR7LPQ0_9ACTN</name>
<dbReference type="Gene3D" id="3.40.1580.10">
    <property type="entry name" value="SMI1/KNR4-like"/>
    <property type="match status" value="1"/>
</dbReference>
<dbReference type="EMBL" id="JABVEC010000010">
    <property type="protein sequence ID" value="MBC6466823.1"/>
    <property type="molecule type" value="Genomic_DNA"/>
</dbReference>
<proteinExistence type="predicted"/>
<accession>A0ABR7LPQ0</accession>
<dbReference type="SUPFAM" id="SSF160631">
    <property type="entry name" value="SMI1/KNR4-like"/>
    <property type="match status" value="1"/>
</dbReference>
<organism evidence="2 3">
    <name type="scientific">Actinomadura alba</name>
    <dbReference type="NCBI Taxonomy" id="406431"/>
    <lineage>
        <taxon>Bacteria</taxon>
        <taxon>Bacillati</taxon>
        <taxon>Actinomycetota</taxon>
        <taxon>Actinomycetes</taxon>
        <taxon>Streptosporangiales</taxon>
        <taxon>Thermomonosporaceae</taxon>
        <taxon>Actinomadura</taxon>
    </lineage>
</organism>
<dbReference type="RefSeq" id="WP_187243843.1">
    <property type="nucleotide sequence ID" value="NZ_BAAAOK010000027.1"/>
</dbReference>
<evidence type="ECO:0000259" key="1">
    <source>
        <dbReference type="SMART" id="SM00860"/>
    </source>
</evidence>
<dbReference type="Pfam" id="PF09346">
    <property type="entry name" value="SMI1_KNR4"/>
    <property type="match status" value="1"/>
</dbReference>